<keyword evidence="2" id="KW-1185">Reference proteome</keyword>
<dbReference type="STRING" id="395495.Lcho_2131"/>
<dbReference type="OrthoDB" id="7067605at2"/>
<dbReference type="EMBL" id="CP001013">
    <property type="protein sequence ID" value="ACB34398.1"/>
    <property type="molecule type" value="Genomic_DNA"/>
</dbReference>
<protein>
    <submittedName>
        <fullName evidence="1">Uncharacterized protein</fullName>
    </submittedName>
</protein>
<reference evidence="1 2" key="1">
    <citation type="submission" date="2008-03" db="EMBL/GenBank/DDBJ databases">
        <title>Complete sequence of Leptothrix cholodnii SP-6.</title>
        <authorList>
            <consortium name="US DOE Joint Genome Institute"/>
            <person name="Copeland A."/>
            <person name="Lucas S."/>
            <person name="Lapidus A."/>
            <person name="Glavina del Rio T."/>
            <person name="Dalin E."/>
            <person name="Tice H."/>
            <person name="Bruce D."/>
            <person name="Goodwin L."/>
            <person name="Pitluck S."/>
            <person name="Chertkov O."/>
            <person name="Brettin T."/>
            <person name="Detter J.C."/>
            <person name="Han C."/>
            <person name="Kuske C.R."/>
            <person name="Schmutz J."/>
            <person name="Larimer F."/>
            <person name="Land M."/>
            <person name="Hauser L."/>
            <person name="Kyrpides N."/>
            <person name="Lykidis A."/>
            <person name="Emerson D."/>
            <person name="Richardson P."/>
        </authorList>
    </citation>
    <scope>NUCLEOTIDE SEQUENCE [LARGE SCALE GENOMIC DNA]</scope>
    <source>
        <strain evidence="2">ATCC 51168 / LMG 8142 / SP-6</strain>
    </source>
</reference>
<organism evidence="1 2">
    <name type="scientific">Leptothrix cholodnii (strain ATCC 51168 / LMG 8142 / SP-6)</name>
    <name type="common">Leptothrix discophora (strain SP-6)</name>
    <dbReference type="NCBI Taxonomy" id="395495"/>
    <lineage>
        <taxon>Bacteria</taxon>
        <taxon>Pseudomonadati</taxon>
        <taxon>Pseudomonadota</taxon>
        <taxon>Betaproteobacteria</taxon>
        <taxon>Burkholderiales</taxon>
        <taxon>Sphaerotilaceae</taxon>
        <taxon>Leptothrix</taxon>
    </lineage>
</organism>
<dbReference type="eggNOG" id="ENOG502ZBM4">
    <property type="taxonomic scope" value="Bacteria"/>
</dbReference>
<dbReference type="AlphaFoldDB" id="B1Y2Q6"/>
<dbReference type="HOGENOM" id="CLU_1033639_0_0_4"/>
<gene>
    <name evidence="1" type="ordered locus">Lcho_2131</name>
</gene>
<name>B1Y2Q6_LEPCP</name>
<dbReference type="Proteomes" id="UP000001693">
    <property type="component" value="Chromosome"/>
</dbReference>
<evidence type="ECO:0000313" key="2">
    <source>
        <dbReference type="Proteomes" id="UP000001693"/>
    </source>
</evidence>
<dbReference type="KEGG" id="lch:Lcho_2131"/>
<sequence>MPEVTLADYTGYILLELTKAREMADAYSREVAERYRNDPVLQHFSTPRFKIPKMELTIPVLISGARYSQVIDFVMPIRDFEKLVLSAVNDVVRTVNLSNAPVVSVVAPIKLDMGTVFAPASLVVRGKRASRELGVDNSLRASIEAFFIALAEHEDLSQPDSLIEFHWRNIFSQALKTAKLMDAYTRANPSDALFHKSLASLAAPIKSAIVVSKTTISNLLVSPETNNVKNGSNESSVFTIKAEVLEEGFFIKSIRDDMTGEVRQVVEFE</sequence>
<dbReference type="RefSeq" id="WP_012347158.1">
    <property type="nucleotide sequence ID" value="NC_010524.1"/>
</dbReference>
<proteinExistence type="predicted"/>
<accession>B1Y2Q6</accession>
<evidence type="ECO:0000313" key="1">
    <source>
        <dbReference type="EMBL" id="ACB34398.1"/>
    </source>
</evidence>